<protein>
    <submittedName>
        <fullName evidence="1">Uncharacterized protein</fullName>
    </submittedName>
</protein>
<reference evidence="1 2" key="1">
    <citation type="journal article" name="Sci. Rep.">
        <title>Genome-scale phylogenetic analyses confirm Olpidium as the closest living zoosporic fungus to the non-flagellated, terrestrial fungi.</title>
        <authorList>
            <person name="Chang Y."/>
            <person name="Rochon D."/>
            <person name="Sekimoto S."/>
            <person name="Wang Y."/>
            <person name="Chovatia M."/>
            <person name="Sandor L."/>
            <person name="Salamov A."/>
            <person name="Grigoriev I.V."/>
            <person name="Stajich J.E."/>
            <person name="Spatafora J.W."/>
        </authorList>
    </citation>
    <scope>NUCLEOTIDE SEQUENCE [LARGE SCALE GENOMIC DNA]</scope>
    <source>
        <strain evidence="1">S191</strain>
    </source>
</reference>
<proteinExistence type="predicted"/>
<sequence>MTPVVVMTVLGTDPSLPSIMYALFARARREAGSAS</sequence>
<comment type="caution">
    <text evidence="1">The sequence shown here is derived from an EMBL/GenBank/DDBJ whole genome shotgun (WGS) entry which is preliminary data.</text>
</comment>
<dbReference type="AlphaFoldDB" id="A0A8H7ZVA0"/>
<dbReference type="OrthoDB" id="3064516at2759"/>
<name>A0A8H7ZVA0_9FUNG</name>
<evidence type="ECO:0000313" key="1">
    <source>
        <dbReference type="EMBL" id="KAG5459678.1"/>
    </source>
</evidence>
<accession>A0A8H7ZVA0</accession>
<keyword evidence="2" id="KW-1185">Reference proteome</keyword>
<gene>
    <name evidence="1" type="ORF">BJ554DRAFT_8370</name>
</gene>
<evidence type="ECO:0000313" key="2">
    <source>
        <dbReference type="Proteomes" id="UP000673691"/>
    </source>
</evidence>
<dbReference type="Proteomes" id="UP000673691">
    <property type="component" value="Unassembled WGS sequence"/>
</dbReference>
<organism evidence="1 2">
    <name type="scientific">Olpidium bornovanus</name>
    <dbReference type="NCBI Taxonomy" id="278681"/>
    <lineage>
        <taxon>Eukaryota</taxon>
        <taxon>Fungi</taxon>
        <taxon>Fungi incertae sedis</taxon>
        <taxon>Olpidiomycota</taxon>
        <taxon>Olpidiomycotina</taxon>
        <taxon>Olpidiomycetes</taxon>
        <taxon>Olpidiales</taxon>
        <taxon>Olpidiaceae</taxon>
        <taxon>Olpidium</taxon>
    </lineage>
</organism>
<dbReference type="EMBL" id="JAEFCI010006448">
    <property type="protein sequence ID" value="KAG5459678.1"/>
    <property type="molecule type" value="Genomic_DNA"/>
</dbReference>